<dbReference type="Proteomes" id="UP000314294">
    <property type="component" value="Unassembled WGS sequence"/>
</dbReference>
<sequence>MSVLTTTPVVLPPTMPKPKPDPSFTSSISSMRLAGRIALSVLNGAPFTGDPSPRDFIKECQRLPLADARLQRNAVYHQDLVPLLETPVPAAKTRGTCVSVAPPTLAAVMIHFCKTGSEEGGVLLMGGYEPLVKREEEEEEEEEGVGVAELLAGVTALMIS</sequence>
<name>A0A4Z2HJJ3_9TELE</name>
<evidence type="ECO:0000313" key="2">
    <source>
        <dbReference type="EMBL" id="TNN65750.1"/>
    </source>
</evidence>
<comment type="caution">
    <text evidence="2">The sequence shown here is derived from an EMBL/GenBank/DDBJ whole genome shotgun (WGS) entry which is preliminary data.</text>
</comment>
<proteinExistence type="predicted"/>
<accession>A0A4Z2HJJ3</accession>
<dbReference type="AlphaFoldDB" id="A0A4Z2HJJ3"/>
<keyword evidence="3" id="KW-1185">Reference proteome</keyword>
<protein>
    <submittedName>
        <fullName evidence="2">Uncharacterized protein</fullName>
    </submittedName>
</protein>
<gene>
    <name evidence="2" type="ORF">EYF80_024043</name>
</gene>
<evidence type="ECO:0000256" key="1">
    <source>
        <dbReference type="SAM" id="MobiDB-lite"/>
    </source>
</evidence>
<feature type="region of interest" description="Disordered" evidence="1">
    <location>
        <begin position="1"/>
        <end position="26"/>
    </location>
</feature>
<organism evidence="2 3">
    <name type="scientific">Liparis tanakae</name>
    <name type="common">Tanaka's snailfish</name>
    <dbReference type="NCBI Taxonomy" id="230148"/>
    <lineage>
        <taxon>Eukaryota</taxon>
        <taxon>Metazoa</taxon>
        <taxon>Chordata</taxon>
        <taxon>Craniata</taxon>
        <taxon>Vertebrata</taxon>
        <taxon>Euteleostomi</taxon>
        <taxon>Actinopterygii</taxon>
        <taxon>Neopterygii</taxon>
        <taxon>Teleostei</taxon>
        <taxon>Neoteleostei</taxon>
        <taxon>Acanthomorphata</taxon>
        <taxon>Eupercaria</taxon>
        <taxon>Perciformes</taxon>
        <taxon>Cottioidei</taxon>
        <taxon>Cottales</taxon>
        <taxon>Liparidae</taxon>
        <taxon>Liparis</taxon>
    </lineage>
</organism>
<evidence type="ECO:0000313" key="3">
    <source>
        <dbReference type="Proteomes" id="UP000314294"/>
    </source>
</evidence>
<dbReference type="EMBL" id="SRLO01000230">
    <property type="protein sequence ID" value="TNN65750.1"/>
    <property type="molecule type" value="Genomic_DNA"/>
</dbReference>
<reference evidence="2 3" key="1">
    <citation type="submission" date="2019-03" db="EMBL/GenBank/DDBJ databases">
        <title>First draft genome of Liparis tanakae, snailfish: a comprehensive survey of snailfish specific genes.</title>
        <authorList>
            <person name="Kim W."/>
            <person name="Song I."/>
            <person name="Jeong J.-H."/>
            <person name="Kim D."/>
            <person name="Kim S."/>
            <person name="Ryu S."/>
            <person name="Song J.Y."/>
            <person name="Lee S.K."/>
        </authorList>
    </citation>
    <scope>NUCLEOTIDE SEQUENCE [LARGE SCALE GENOMIC DNA]</scope>
    <source>
        <tissue evidence="2">Muscle</tissue>
    </source>
</reference>